<dbReference type="Pfam" id="PF13193">
    <property type="entry name" value="AMP-binding_C"/>
    <property type="match status" value="1"/>
</dbReference>
<dbReference type="PANTHER" id="PTHR45527">
    <property type="entry name" value="NONRIBOSOMAL PEPTIDE SYNTHETASE"/>
    <property type="match status" value="1"/>
</dbReference>
<dbReference type="Proteomes" id="UP001271890">
    <property type="component" value="Unassembled WGS sequence"/>
</dbReference>
<dbReference type="PANTHER" id="PTHR45527:SF14">
    <property type="entry name" value="PLIPASTATIN SYNTHASE SUBUNIT B"/>
    <property type="match status" value="1"/>
</dbReference>
<dbReference type="InterPro" id="IPR036736">
    <property type="entry name" value="ACP-like_sf"/>
</dbReference>
<dbReference type="InterPro" id="IPR006162">
    <property type="entry name" value="Ppantetheine_attach_site"/>
</dbReference>
<keyword evidence="2" id="KW-0596">Phosphopantetheine</keyword>
<organism evidence="5 6">
    <name type="scientific">Xenorhabdus santafensis</name>
    <dbReference type="NCBI Taxonomy" id="2582833"/>
    <lineage>
        <taxon>Bacteria</taxon>
        <taxon>Pseudomonadati</taxon>
        <taxon>Pseudomonadota</taxon>
        <taxon>Gammaproteobacteria</taxon>
        <taxon>Enterobacterales</taxon>
        <taxon>Morganellaceae</taxon>
        <taxon>Xenorhabdus</taxon>
    </lineage>
</organism>
<dbReference type="Gene3D" id="3.30.300.30">
    <property type="match status" value="2"/>
</dbReference>
<dbReference type="SMART" id="SM00823">
    <property type="entry name" value="PKS_PP"/>
    <property type="match status" value="1"/>
</dbReference>
<dbReference type="PROSITE" id="PS00455">
    <property type="entry name" value="AMP_BINDING"/>
    <property type="match status" value="2"/>
</dbReference>
<dbReference type="NCBIfam" id="TIGR01733">
    <property type="entry name" value="AA-adenyl-dom"/>
    <property type="match status" value="2"/>
</dbReference>
<dbReference type="Pfam" id="PF00550">
    <property type="entry name" value="PP-binding"/>
    <property type="match status" value="2"/>
</dbReference>
<dbReference type="SUPFAM" id="SSF56801">
    <property type="entry name" value="Acetyl-CoA synthetase-like"/>
    <property type="match status" value="2"/>
</dbReference>
<comment type="caution">
    <text evidence="5">The sequence shown here is derived from an EMBL/GenBank/DDBJ whole genome shotgun (WGS) entry which is preliminary data.</text>
</comment>
<dbReference type="PROSITE" id="PS50075">
    <property type="entry name" value="CARRIER"/>
    <property type="match status" value="2"/>
</dbReference>
<dbReference type="Gene3D" id="3.40.50.12780">
    <property type="entry name" value="N-terminal domain of ligase-like"/>
    <property type="match status" value="2"/>
</dbReference>
<dbReference type="InterPro" id="IPR000873">
    <property type="entry name" value="AMP-dep_synth/lig_dom"/>
</dbReference>
<dbReference type="Pfam" id="PF00975">
    <property type="entry name" value="Thioesterase"/>
    <property type="match status" value="1"/>
</dbReference>
<dbReference type="InterPro" id="IPR029058">
    <property type="entry name" value="AB_hydrolase_fold"/>
</dbReference>
<dbReference type="Pfam" id="PF00668">
    <property type="entry name" value="Condensation"/>
    <property type="match status" value="2"/>
</dbReference>
<dbReference type="Gene3D" id="3.30.559.30">
    <property type="entry name" value="Nonribosomal peptide synthetase, condensation domain"/>
    <property type="match status" value="2"/>
</dbReference>
<dbReference type="EMBL" id="VCDN01000030">
    <property type="protein sequence ID" value="MDX7987390.1"/>
    <property type="molecule type" value="Genomic_DNA"/>
</dbReference>
<evidence type="ECO:0000256" key="1">
    <source>
        <dbReference type="ARBA" id="ARBA00001957"/>
    </source>
</evidence>
<evidence type="ECO:0000256" key="3">
    <source>
        <dbReference type="ARBA" id="ARBA00022553"/>
    </source>
</evidence>
<feature type="domain" description="Carrier" evidence="4">
    <location>
        <begin position="2084"/>
        <end position="2159"/>
    </location>
</feature>
<gene>
    <name evidence="5" type="ORF">FE392_08605</name>
</gene>
<comment type="cofactor">
    <cofactor evidence="1">
        <name>pantetheine 4'-phosphate</name>
        <dbReference type="ChEBI" id="CHEBI:47942"/>
    </cofactor>
</comment>
<reference evidence="6" key="1">
    <citation type="journal article" date="2024" name="Toxins">
        <title>Genome Sequence Analysis of Native Xenorhabdus Strains Isolated from Entomopathogenic Nematodes in Argentina.</title>
        <authorList>
            <person name="Palma L."/>
            <person name="Frizzo L."/>
            <person name="Kaiser S."/>
            <person name="Berry C."/>
            <person name="Caballero P."/>
            <person name="Bode H.B."/>
            <person name="Del Valle E.E."/>
        </authorList>
    </citation>
    <scope>NUCLEOTIDE SEQUENCE [LARGE SCALE GENOMIC DNA]</scope>
    <source>
        <strain evidence="6">12</strain>
    </source>
</reference>
<dbReference type="RefSeq" id="WP_319929826.1">
    <property type="nucleotide sequence ID" value="NZ_VCDN01000030.1"/>
</dbReference>
<keyword evidence="3" id="KW-0597">Phosphoprotein</keyword>
<dbReference type="Pfam" id="PF00501">
    <property type="entry name" value="AMP-binding"/>
    <property type="match status" value="2"/>
</dbReference>
<accession>A0ABU4S9G1</accession>
<dbReference type="InterPro" id="IPR020845">
    <property type="entry name" value="AMP-binding_CS"/>
</dbReference>
<dbReference type="SUPFAM" id="SSF47336">
    <property type="entry name" value="ACP-like"/>
    <property type="match status" value="2"/>
</dbReference>
<dbReference type="InterPro" id="IPR045851">
    <property type="entry name" value="AMP-bd_C_sf"/>
</dbReference>
<evidence type="ECO:0000256" key="2">
    <source>
        <dbReference type="ARBA" id="ARBA00022450"/>
    </source>
</evidence>
<sequence>MGTLQVLPLTQYQKEIYYETQRNPESHQFTISIARVLKNNINFKKLIHSVNSVLENDVTCRLRIIEHEGVLEQEIQNTAANQAEIINAEEEDVSELFNKWSKRVFHLDEKSLLEIALLKNLKNNDTAIFIRAHHIVCDGWGINQLAKKIAKCYHDNHLIQDNAITSDELLYSCHFEKNVAKYTSAILEQEEILSQPETEQQITALAALTQLHDPAFFNRKKKTHLSRFVQHRHLLTQAKIEKTTAQGINPYLAVMSAVAVLLSRIHNNTQLTMGVPLLNRRMSQLDIAGQWANTLPLAVTVNAEDTLAELAARIKTGTKELKAFEHIPLGRLLKSMGTTVRQGFDVTVAYNHSPMAGASRDLYQNEGIYAAATAHENDAIAIHVHNYGGNNDVAIDITAAEDIFDEDYSFETFTASLGQVIDQMIASPEQAVSQVTLSSAEEMAQLALFEQGPITEYSEQETLSTLFDAQVSLHGNAVAIANAGEQSALTYTQFQTRIGDMVAVLLKAGVKKGNIVAILMDRSTAMLTAIFAVLKAGAAYLPVDPNYPQERIDYMLEDSGVTVIIADRLDQSLNVKSYTIIDGNTVVAQEEPRCAEQANLSTADSLAYMIYTSGSTGQPKGVMINHYSVVNRIEWMQERYPLDSTDVILQKTPISFDVSVWELFWWSITGASVHLLPPGAHKDPLEIINAIRVHRVTTLHFVPSMLQPFLDILAAQPELVKELSSLRRVFTSGEALPPTRVNQFRKIFSVLGLNAPALINLYGPTEATVDVSYFEFFPDNKEVISRVPIGYPINNTLLRIMSQHGTRQAIGIAGELQIGGVGLARGYHNKPELTDEKFILSGNERWYRTGDLARWLPDGSIEYLGRIDNQVKIRGNRIELGEIQNTLEHIQGINRAEVLPQKNSQGDDYLCAYYTVDATNELSAAGHPHFTSEKLRKALLAFLPDFMVPQKFFRVPFIPLTPNGKVDRHALATLVKTENSVSRDDAQTETEYQLADIWKRILKIDKLSVQENFYTLGGDSILMLKVRSEAEKAGITVTLSDLAQYLTIADLSQHIDTYCKTQKSHRQNALLPFALIKEKERASLAQYADAFPATQLQLGLIYHSQQSKHSATYKDVFRYTLKLNTRKGEWEPELFRQSAAATIQRHPVLRSHFNLADFSEPLQIINHNINLDEAVSIEDLSSLSWDESESIIKEHMEKSSRQDYLFDRAPLYRICVFKTAATDIIEVVFSFHHALLDGGSVANLMHELFSRYQNQGMHPSEVEHSEANVLPSPALYVQDELHALQDQKHHLFWKEMFKGLARTQFPAYRLYENRTHENQPQKRVFAKKAIIPKEIETKLGILVQDEQVSIKSVFFAAHCLTVASVTSQNQIATGLVTHGRPDVQHSEQTLGLFLNTLPVRFSVENKTWKECIHSVFRAEQHHAPYRKYPLNAIQQVAGEGAKISSAFNYIHFHILTDVFSGSDLSLISFDPWEETNFEVLLNVMTDFNTGQHYLRCDFDGSVFSQVQADTYMDIYMSVLHKMVSQGDQLATLSQPLAQMVQKPQSSSEMPCQGFMSVLNMIAKNVREQPDAIAIRYHDLQWSYKKLWSESGKIASALISDGVVYRGTVYKGSVQNTPVAIALERSPILVASLMGVMRAGGICLPLDLSYPAQRIEAMVEQAHPILALVDEKSEPLLNVVAVPTMRPDALINLETHISCEEQKSKAERDIDPEQLAYLLFTSGSTGKPKGVAMPHRSLSNMVTWQNDTLTGKNIRSTLQYAPLSFDVSFQEIFSTLAAGGELHLISEEERRDPLQLLHTIDTYQTERIYLPYVALQQLAETAVALETYPKNLKVVISSGEQLRVTDDIRSLIGQINNGILQNQYGPTETHVITAFTMQGNPASFPALPPVGKNISNVDVLLLNEQLEEVALGEQGEIYARGLAVAQGYYCQPALTAERFITLKGDNNPLYRTGDLGVKLKDGNILCLGRKDTQVKVRGYRIELAEIELAISNTPDADTILKDVAVVVQQHGENDGYLVAFLVGEKDDAFVERVEQHLSETLPKHMLPSQIAWLGSLPKTPSGKRDDATLRQMRITHRHTQSESISPRDKYEQVLCDLAADLLKIPEVSVHQNLFDIGATSLTVMRMVVLVEKHFGITMPLSLFISYPTVAQLAEHIREKGGLPTFSPLVPMRPIFTSTNGRESAAHKSPLFFVHPMGGNVLSYLRLVKHFPEDQPFYALQAHGVDAGSIPLTSVQEQAANYLQAIRHMQPHGPYSIGGWSYGGFVAFEMARQLKEQGEEVADLFVLDTVVVSNEMKREVNEEALLRWFFWELLWLNEGATLPAQSLPEHTISLQEQFEYITEQAIATGAIPKGSSRAVIQRLFDVYRTNWKAASDYAACKADISMTLLHATRPLPEVLRSMHDAVGSEYRDPQNGWGRKTTGHINVIDVLGDHLEVMEEPYVEEVAKVILQEMSNSSKKQVLPSSEEACPIH</sequence>
<dbReference type="SUPFAM" id="SSF53474">
    <property type="entry name" value="alpha/beta-Hydrolases"/>
    <property type="match status" value="1"/>
</dbReference>
<dbReference type="CDD" id="cd05930">
    <property type="entry name" value="A_NRPS"/>
    <property type="match status" value="1"/>
</dbReference>
<dbReference type="Gene3D" id="3.40.50.1820">
    <property type="entry name" value="alpha/beta hydrolase"/>
    <property type="match status" value="1"/>
</dbReference>
<dbReference type="InterPro" id="IPR001031">
    <property type="entry name" value="Thioesterase"/>
</dbReference>
<dbReference type="Gene3D" id="3.30.559.10">
    <property type="entry name" value="Chloramphenicol acetyltransferase-like domain"/>
    <property type="match status" value="2"/>
</dbReference>
<proteinExistence type="predicted"/>
<dbReference type="Gene3D" id="1.10.1200.10">
    <property type="entry name" value="ACP-like"/>
    <property type="match status" value="2"/>
</dbReference>
<keyword evidence="6" id="KW-1185">Reference proteome</keyword>
<dbReference type="InterPro" id="IPR001242">
    <property type="entry name" value="Condensation_dom"/>
</dbReference>
<dbReference type="InterPro" id="IPR042099">
    <property type="entry name" value="ANL_N_sf"/>
</dbReference>
<dbReference type="InterPro" id="IPR020806">
    <property type="entry name" value="PKS_PP-bd"/>
</dbReference>
<evidence type="ECO:0000313" key="6">
    <source>
        <dbReference type="Proteomes" id="UP001271890"/>
    </source>
</evidence>
<protein>
    <submittedName>
        <fullName evidence="5">Amino acid adenylation domain-containing protein</fullName>
    </submittedName>
</protein>
<evidence type="ECO:0000313" key="5">
    <source>
        <dbReference type="EMBL" id="MDX7987390.1"/>
    </source>
</evidence>
<feature type="domain" description="Carrier" evidence="4">
    <location>
        <begin position="985"/>
        <end position="1059"/>
    </location>
</feature>
<name>A0ABU4S9G1_9GAMM</name>
<dbReference type="InterPro" id="IPR023213">
    <property type="entry name" value="CAT-like_dom_sf"/>
</dbReference>
<dbReference type="InterPro" id="IPR010071">
    <property type="entry name" value="AA_adenyl_dom"/>
</dbReference>
<dbReference type="InterPro" id="IPR025110">
    <property type="entry name" value="AMP-bd_C"/>
</dbReference>
<dbReference type="SUPFAM" id="SSF52777">
    <property type="entry name" value="CoA-dependent acyltransferases"/>
    <property type="match status" value="4"/>
</dbReference>
<dbReference type="InterPro" id="IPR009081">
    <property type="entry name" value="PP-bd_ACP"/>
</dbReference>
<dbReference type="PROSITE" id="PS00012">
    <property type="entry name" value="PHOSPHOPANTETHEINE"/>
    <property type="match status" value="1"/>
</dbReference>
<evidence type="ECO:0000259" key="4">
    <source>
        <dbReference type="PROSITE" id="PS50075"/>
    </source>
</evidence>
<dbReference type="NCBIfam" id="NF003417">
    <property type="entry name" value="PRK04813.1"/>
    <property type="match status" value="2"/>
</dbReference>